<keyword evidence="8 11" id="KW-0131">Cell cycle</keyword>
<dbReference type="Pfam" id="PF00933">
    <property type="entry name" value="Glyco_hydro_3"/>
    <property type="match status" value="1"/>
</dbReference>
<evidence type="ECO:0000313" key="13">
    <source>
        <dbReference type="EMBL" id="SCZ59598.1"/>
    </source>
</evidence>
<protein>
    <recommendedName>
        <fullName evidence="11">Beta-hexosaminidase</fullName>
        <ecNumber evidence="11">3.2.1.52</ecNumber>
    </recommendedName>
    <alternativeName>
        <fullName evidence="11">Beta-N-acetylhexosaminidase</fullName>
    </alternativeName>
    <alternativeName>
        <fullName evidence="11">N-acetyl-beta-glucosaminidase</fullName>
    </alternativeName>
</protein>
<feature type="active site" description="Proton donor/acceptor" evidence="11">
    <location>
        <position position="181"/>
    </location>
</feature>
<dbReference type="PROSITE" id="PS00775">
    <property type="entry name" value="GLYCOSYL_HYDROL_F3"/>
    <property type="match status" value="1"/>
</dbReference>
<dbReference type="GO" id="GO:0005975">
    <property type="term" value="P:carbohydrate metabolic process"/>
    <property type="evidence" value="ECO:0007669"/>
    <property type="project" value="InterPro"/>
</dbReference>
<dbReference type="SUPFAM" id="SSF51445">
    <property type="entry name" value="(Trans)glycosidases"/>
    <property type="match status" value="1"/>
</dbReference>
<dbReference type="UniPathway" id="UPA00544"/>
<dbReference type="PANTHER" id="PTHR30480:SF13">
    <property type="entry name" value="BETA-HEXOSAMINIDASE"/>
    <property type="match status" value="1"/>
</dbReference>
<dbReference type="InterPro" id="IPR036962">
    <property type="entry name" value="Glyco_hydro_3_N_sf"/>
</dbReference>
<comment type="similarity">
    <text evidence="11">Belongs to the glycosyl hydrolase 3 family. NagZ subfamily.</text>
</comment>
<dbReference type="STRING" id="415747.SAMN03097708_01891"/>
<comment type="catalytic activity">
    <reaction evidence="1 11">
        <text>Hydrolysis of terminal non-reducing N-acetyl-D-hexosamine residues in N-acetyl-beta-D-hexosaminides.</text>
        <dbReference type="EC" id="3.2.1.52"/>
    </reaction>
</comment>
<dbReference type="InterPro" id="IPR019800">
    <property type="entry name" value="Glyco_hydro_3_AS"/>
</dbReference>
<feature type="binding site" evidence="11">
    <location>
        <begin position="168"/>
        <end position="169"/>
    </location>
    <ligand>
        <name>substrate</name>
    </ligand>
</feature>
<dbReference type="FunFam" id="3.20.20.300:FF:000001">
    <property type="entry name" value="Beta-hexosaminidase"/>
    <property type="match status" value="1"/>
</dbReference>
<feature type="binding site" evidence="11">
    <location>
        <position position="64"/>
    </location>
    <ligand>
        <name>substrate</name>
    </ligand>
</feature>
<evidence type="ECO:0000256" key="9">
    <source>
        <dbReference type="ARBA" id="ARBA00023316"/>
    </source>
</evidence>
<dbReference type="InterPro" id="IPR017853">
    <property type="entry name" value="GH"/>
</dbReference>
<keyword evidence="2 11" id="KW-0963">Cytoplasm</keyword>
<organism evidence="13 14">
    <name type="scientific">Thiohalomonas denitrificans</name>
    <dbReference type="NCBI Taxonomy" id="415747"/>
    <lineage>
        <taxon>Bacteria</taxon>
        <taxon>Pseudomonadati</taxon>
        <taxon>Pseudomonadota</taxon>
        <taxon>Gammaproteobacteria</taxon>
        <taxon>Thiohalomonadales</taxon>
        <taxon>Thiohalomonadaceae</taxon>
        <taxon>Thiohalomonas</taxon>
    </lineage>
</organism>
<feature type="domain" description="Glycoside hydrolase family 3 N-terminal" evidence="12">
    <location>
        <begin position="14"/>
        <end position="287"/>
    </location>
</feature>
<reference evidence="13 14" key="1">
    <citation type="submission" date="2016-10" db="EMBL/GenBank/DDBJ databases">
        <authorList>
            <person name="de Groot N.N."/>
        </authorList>
    </citation>
    <scope>NUCLEOTIDE SEQUENCE [LARGE SCALE GENOMIC DNA]</scope>
    <source>
        <strain evidence="13 14">HLD2</strain>
    </source>
</reference>
<keyword evidence="14" id="KW-1185">Reference proteome</keyword>
<dbReference type="InterPro" id="IPR022956">
    <property type="entry name" value="Beta_hexosaminidase_bac"/>
</dbReference>
<evidence type="ECO:0000256" key="1">
    <source>
        <dbReference type="ARBA" id="ARBA00001231"/>
    </source>
</evidence>
<dbReference type="GO" id="GO:0071555">
    <property type="term" value="P:cell wall organization"/>
    <property type="evidence" value="ECO:0007669"/>
    <property type="project" value="UniProtKB-KW"/>
</dbReference>
<dbReference type="AlphaFoldDB" id="A0A1G5QD83"/>
<dbReference type="NCBIfam" id="NF003740">
    <property type="entry name" value="PRK05337.1"/>
    <property type="match status" value="1"/>
</dbReference>
<comment type="pathway">
    <text evidence="10 11">Cell wall biogenesis; peptidoglycan recycling.</text>
</comment>
<evidence type="ECO:0000256" key="10">
    <source>
        <dbReference type="ARBA" id="ARBA00037880"/>
    </source>
</evidence>
<dbReference type="EC" id="3.2.1.52" evidence="11"/>
<evidence type="ECO:0000256" key="5">
    <source>
        <dbReference type="ARBA" id="ARBA00022960"/>
    </source>
</evidence>
<dbReference type="GO" id="GO:0004563">
    <property type="term" value="F:beta-N-acetylhexosaminidase activity"/>
    <property type="evidence" value="ECO:0007669"/>
    <property type="project" value="UniProtKB-UniRule"/>
</dbReference>
<feature type="binding site" evidence="11">
    <location>
        <position position="138"/>
    </location>
    <ligand>
        <name>substrate</name>
    </ligand>
</feature>
<gene>
    <name evidence="11" type="primary">nagZ</name>
    <name evidence="13" type="ORF">SAMN03097708_01891</name>
</gene>
<dbReference type="HAMAP" id="MF_00364">
    <property type="entry name" value="NagZ"/>
    <property type="match status" value="1"/>
</dbReference>
<dbReference type="PANTHER" id="PTHR30480">
    <property type="entry name" value="BETA-HEXOSAMINIDASE-RELATED"/>
    <property type="match status" value="1"/>
</dbReference>
<keyword evidence="3 11" id="KW-0132">Cell division</keyword>
<dbReference type="OrthoDB" id="9786661at2"/>
<proteinExistence type="inferred from homology"/>
<evidence type="ECO:0000256" key="3">
    <source>
        <dbReference type="ARBA" id="ARBA00022618"/>
    </source>
</evidence>
<comment type="subcellular location">
    <subcellularLocation>
        <location evidence="11">Cytoplasm</location>
    </subcellularLocation>
</comment>
<feature type="active site" description="Nucleophile" evidence="11">
    <location>
        <position position="252"/>
    </location>
</feature>
<sequence length="348" mass="38275">MSLGPVMVDVKGTALEPDEREMLRHPAVGGVILFSRNYHDVDQLRDLVAEIHAVREPQLLVAVDHEGGRVQRFRSGFTRLPKARRLGEIHARDPSRARRLSQTAGWVMARELRAVGIDFSFAPVLDLERGISGVIGDRAFHSDPEIVAELAGAYILGMREAGMAATAKHFPGHGAVIEDSHEAIPVDERRFADIFAEDVLPFERLIRQGLAAVMPAHVIYSRVVPEPAGFSPFWLQEVLRKRLGFQGVVFSDDLDMEGASVAGNYPERAKAALAAGCDMAIICNNPPAASRIIETLGEDANPVLHARLARMHGLHPVNLSELHRDPHWRRASEALHALEDDPSLELGI</sequence>
<evidence type="ECO:0000256" key="6">
    <source>
        <dbReference type="ARBA" id="ARBA00022984"/>
    </source>
</evidence>
<comment type="function">
    <text evidence="11">Plays a role in peptidoglycan recycling by cleaving the terminal beta-1,4-linked N-acetylglucosamine (GlcNAc) from peptide-linked peptidoglycan fragments, giving rise to free GlcNAc, anhydro-N-acetylmuramic acid and anhydro-N-acetylmuramic acid-linked peptides.</text>
</comment>
<evidence type="ECO:0000256" key="7">
    <source>
        <dbReference type="ARBA" id="ARBA00023295"/>
    </source>
</evidence>
<dbReference type="GO" id="GO:0009254">
    <property type="term" value="P:peptidoglycan turnover"/>
    <property type="evidence" value="ECO:0007669"/>
    <property type="project" value="UniProtKB-UniRule"/>
</dbReference>
<feature type="binding site" evidence="11">
    <location>
        <position position="72"/>
    </location>
    <ligand>
        <name>substrate</name>
    </ligand>
</feature>
<dbReference type="RefSeq" id="WP_092995884.1">
    <property type="nucleotide sequence ID" value="NZ_FMWD01000005.1"/>
</dbReference>
<dbReference type="Gene3D" id="3.20.20.300">
    <property type="entry name" value="Glycoside hydrolase, family 3, N-terminal domain"/>
    <property type="match status" value="1"/>
</dbReference>
<keyword evidence="5 11" id="KW-0133">Cell shape</keyword>
<feature type="site" description="Important for catalytic activity" evidence="11">
    <location>
        <position position="179"/>
    </location>
</feature>
<evidence type="ECO:0000256" key="8">
    <source>
        <dbReference type="ARBA" id="ARBA00023306"/>
    </source>
</evidence>
<dbReference type="GO" id="GO:0009252">
    <property type="term" value="P:peptidoglycan biosynthetic process"/>
    <property type="evidence" value="ECO:0007669"/>
    <property type="project" value="UniProtKB-KW"/>
</dbReference>
<dbReference type="InterPro" id="IPR001764">
    <property type="entry name" value="Glyco_hydro_3_N"/>
</dbReference>
<dbReference type="EMBL" id="FMWD01000005">
    <property type="protein sequence ID" value="SCZ59598.1"/>
    <property type="molecule type" value="Genomic_DNA"/>
</dbReference>
<accession>A0A1G5QD83</accession>
<keyword evidence="6 11" id="KW-0573">Peptidoglycan synthesis</keyword>
<evidence type="ECO:0000313" key="14">
    <source>
        <dbReference type="Proteomes" id="UP000199648"/>
    </source>
</evidence>
<evidence type="ECO:0000259" key="12">
    <source>
        <dbReference type="Pfam" id="PF00933"/>
    </source>
</evidence>
<dbReference type="Proteomes" id="UP000199648">
    <property type="component" value="Unassembled WGS sequence"/>
</dbReference>
<name>A0A1G5QD83_9GAMM</name>
<keyword evidence="4 11" id="KW-0378">Hydrolase</keyword>
<dbReference type="GO" id="GO:0005737">
    <property type="term" value="C:cytoplasm"/>
    <property type="evidence" value="ECO:0007669"/>
    <property type="project" value="UniProtKB-SubCell"/>
</dbReference>
<evidence type="ECO:0000256" key="11">
    <source>
        <dbReference type="HAMAP-Rule" id="MF_00364"/>
    </source>
</evidence>
<dbReference type="GO" id="GO:0051301">
    <property type="term" value="P:cell division"/>
    <property type="evidence" value="ECO:0007669"/>
    <property type="project" value="UniProtKB-KW"/>
</dbReference>
<dbReference type="InterPro" id="IPR050226">
    <property type="entry name" value="NagZ_Beta-hexosaminidase"/>
</dbReference>
<evidence type="ECO:0000256" key="2">
    <source>
        <dbReference type="ARBA" id="ARBA00022490"/>
    </source>
</evidence>
<keyword evidence="7 11" id="KW-0326">Glycosidase</keyword>
<keyword evidence="9 11" id="KW-0961">Cell wall biogenesis/degradation</keyword>
<dbReference type="GO" id="GO:0008360">
    <property type="term" value="P:regulation of cell shape"/>
    <property type="evidence" value="ECO:0007669"/>
    <property type="project" value="UniProtKB-KW"/>
</dbReference>
<evidence type="ECO:0000256" key="4">
    <source>
        <dbReference type="ARBA" id="ARBA00022801"/>
    </source>
</evidence>